<gene>
    <name evidence="2" type="ORF">FA13DRAFT_199958</name>
</gene>
<keyword evidence="3" id="KW-1185">Reference proteome</keyword>
<sequence length="193" mass="21969">MRYQASPKAPPPQRDAASLVQAVQHTAKARYSKSRRLRRVRQSSALLCVGDEGGAVSLYVVSRKRREEKSARDCRSARRVGGLRRGGERSKTLSRSKRVCDLEDKVLICTIWTPRYESVESRSVTERYGKRPDMPAERIPDRRAKKGTETTSTRGGQPERLPRQDVLSRLNEGRSTQRTFAEFPQGVFHASRR</sequence>
<proteinExistence type="predicted"/>
<feature type="region of interest" description="Disordered" evidence="1">
    <location>
        <begin position="122"/>
        <end position="193"/>
    </location>
</feature>
<feature type="region of interest" description="Disordered" evidence="1">
    <location>
        <begin position="67"/>
        <end position="93"/>
    </location>
</feature>
<name>A0A4Y7SGL3_COPMI</name>
<accession>A0A4Y7SGL3</accession>
<dbReference type="AlphaFoldDB" id="A0A4Y7SGL3"/>
<evidence type="ECO:0000313" key="2">
    <source>
        <dbReference type="EMBL" id="TEB20838.1"/>
    </source>
</evidence>
<evidence type="ECO:0000313" key="3">
    <source>
        <dbReference type="Proteomes" id="UP000298030"/>
    </source>
</evidence>
<feature type="compositionally biased region" description="Basic and acidic residues" evidence="1">
    <location>
        <begin position="67"/>
        <end position="76"/>
    </location>
</feature>
<dbReference type="EMBL" id="QPFP01000130">
    <property type="protein sequence ID" value="TEB20838.1"/>
    <property type="molecule type" value="Genomic_DNA"/>
</dbReference>
<organism evidence="2 3">
    <name type="scientific">Coprinellus micaceus</name>
    <name type="common">Glistening ink-cap mushroom</name>
    <name type="synonym">Coprinus micaceus</name>
    <dbReference type="NCBI Taxonomy" id="71717"/>
    <lineage>
        <taxon>Eukaryota</taxon>
        <taxon>Fungi</taxon>
        <taxon>Dikarya</taxon>
        <taxon>Basidiomycota</taxon>
        <taxon>Agaricomycotina</taxon>
        <taxon>Agaricomycetes</taxon>
        <taxon>Agaricomycetidae</taxon>
        <taxon>Agaricales</taxon>
        <taxon>Agaricineae</taxon>
        <taxon>Psathyrellaceae</taxon>
        <taxon>Coprinellus</taxon>
    </lineage>
</organism>
<comment type="caution">
    <text evidence="2">The sequence shown here is derived from an EMBL/GenBank/DDBJ whole genome shotgun (WGS) entry which is preliminary data.</text>
</comment>
<protein>
    <submittedName>
        <fullName evidence="2">Uncharacterized protein</fullName>
    </submittedName>
</protein>
<evidence type="ECO:0000256" key="1">
    <source>
        <dbReference type="SAM" id="MobiDB-lite"/>
    </source>
</evidence>
<feature type="compositionally biased region" description="Basic and acidic residues" evidence="1">
    <location>
        <begin position="122"/>
        <end position="148"/>
    </location>
</feature>
<reference evidence="2 3" key="1">
    <citation type="journal article" date="2019" name="Nat. Ecol. Evol.">
        <title>Megaphylogeny resolves global patterns of mushroom evolution.</title>
        <authorList>
            <person name="Varga T."/>
            <person name="Krizsan K."/>
            <person name="Foldi C."/>
            <person name="Dima B."/>
            <person name="Sanchez-Garcia M."/>
            <person name="Sanchez-Ramirez S."/>
            <person name="Szollosi G.J."/>
            <person name="Szarkandi J.G."/>
            <person name="Papp V."/>
            <person name="Albert L."/>
            <person name="Andreopoulos W."/>
            <person name="Angelini C."/>
            <person name="Antonin V."/>
            <person name="Barry K.W."/>
            <person name="Bougher N.L."/>
            <person name="Buchanan P."/>
            <person name="Buyck B."/>
            <person name="Bense V."/>
            <person name="Catcheside P."/>
            <person name="Chovatia M."/>
            <person name="Cooper J."/>
            <person name="Damon W."/>
            <person name="Desjardin D."/>
            <person name="Finy P."/>
            <person name="Geml J."/>
            <person name="Haridas S."/>
            <person name="Hughes K."/>
            <person name="Justo A."/>
            <person name="Karasinski D."/>
            <person name="Kautmanova I."/>
            <person name="Kiss B."/>
            <person name="Kocsube S."/>
            <person name="Kotiranta H."/>
            <person name="LaButti K.M."/>
            <person name="Lechner B.E."/>
            <person name="Liimatainen K."/>
            <person name="Lipzen A."/>
            <person name="Lukacs Z."/>
            <person name="Mihaltcheva S."/>
            <person name="Morgado L.N."/>
            <person name="Niskanen T."/>
            <person name="Noordeloos M.E."/>
            <person name="Ohm R.A."/>
            <person name="Ortiz-Santana B."/>
            <person name="Ovrebo C."/>
            <person name="Racz N."/>
            <person name="Riley R."/>
            <person name="Savchenko A."/>
            <person name="Shiryaev A."/>
            <person name="Soop K."/>
            <person name="Spirin V."/>
            <person name="Szebenyi C."/>
            <person name="Tomsovsky M."/>
            <person name="Tulloss R.E."/>
            <person name="Uehling J."/>
            <person name="Grigoriev I.V."/>
            <person name="Vagvolgyi C."/>
            <person name="Papp T."/>
            <person name="Martin F.M."/>
            <person name="Miettinen O."/>
            <person name="Hibbett D.S."/>
            <person name="Nagy L.G."/>
        </authorList>
    </citation>
    <scope>NUCLEOTIDE SEQUENCE [LARGE SCALE GENOMIC DNA]</scope>
    <source>
        <strain evidence="2 3">FP101781</strain>
    </source>
</reference>
<dbReference type="Proteomes" id="UP000298030">
    <property type="component" value="Unassembled WGS sequence"/>
</dbReference>